<dbReference type="InterPro" id="IPR016977">
    <property type="entry name" value="ComGF"/>
</dbReference>
<keyword evidence="3" id="KW-1185">Reference proteome</keyword>
<proteinExistence type="predicted"/>
<accession>A0ABW0U6V4</accession>
<organism evidence="2 3">
    <name type="scientific">Aliibacillus thermotolerans</name>
    <dbReference type="NCBI Taxonomy" id="1834418"/>
    <lineage>
        <taxon>Bacteria</taxon>
        <taxon>Bacillati</taxon>
        <taxon>Bacillota</taxon>
        <taxon>Bacilli</taxon>
        <taxon>Bacillales</taxon>
        <taxon>Bacillaceae</taxon>
        <taxon>Aliibacillus</taxon>
    </lineage>
</organism>
<feature type="transmembrane region" description="Helical" evidence="1">
    <location>
        <begin position="27"/>
        <end position="48"/>
    </location>
</feature>
<comment type="caution">
    <text evidence="2">The sequence shown here is derived from an EMBL/GenBank/DDBJ whole genome shotgun (WGS) entry which is preliminary data.</text>
</comment>
<dbReference type="EMBL" id="JBHSPF010000055">
    <property type="protein sequence ID" value="MFC5629197.1"/>
    <property type="molecule type" value="Genomic_DNA"/>
</dbReference>
<keyword evidence="1" id="KW-1133">Transmembrane helix</keyword>
<dbReference type="Pfam" id="PF15980">
    <property type="entry name" value="ComGF"/>
    <property type="match status" value="1"/>
</dbReference>
<keyword evidence="1" id="KW-0812">Transmembrane</keyword>
<sequence>MSVGEGLIKDNMKRVFSYGNDEKGMTLFEVLISFLILLVCTHLFLLYLPFFQIDNTNRQEIQMFFQLVKEDMMHAYKIDVTEARIDITEDSGNRYTFLQSGNNVIRRKNGEGHEIALKNIKQFQGKKTSYGADIYVTDVHGVVWRQPIGFRPSLEKGERFWVKEELSCHSC</sequence>
<protein>
    <submittedName>
        <fullName evidence="2">Competence type IV pilus minor pilin ComGF</fullName>
    </submittedName>
</protein>
<reference evidence="3" key="1">
    <citation type="journal article" date="2019" name="Int. J. Syst. Evol. Microbiol.">
        <title>The Global Catalogue of Microorganisms (GCM) 10K type strain sequencing project: providing services to taxonomists for standard genome sequencing and annotation.</title>
        <authorList>
            <consortium name="The Broad Institute Genomics Platform"/>
            <consortium name="The Broad Institute Genome Sequencing Center for Infectious Disease"/>
            <person name="Wu L."/>
            <person name="Ma J."/>
        </authorList>
    </citation>
    <scope>NUCLEOTIDE SEQUENCE [LARGE SCALE GENOMIC DNA]</scope>
    <source>
        <strain evidence="3">CGMCC 1.15790</strain>
    </source>
</reference>
<dbReference type="RefSeq" id="WP_270898494.1">
    <property type="nucleotide sequence ID" value="NZ_JBHSPF010000055.1"/>
</dbReference>
<keyword evidence="1" id="KW-0472">Membrane</keyword>
<evidence type="ECO:0000256" key="1">
    <source>
        <dbReference type="SAM" id="Phobius"/>
    </source>
</evidence>
<gene>
    <name evidence="2" type="ORF">ACFPTR_10015</name>
</gene>
<dbReference type="Proteomes" id="UP001596143">
    <property type="component" value="Unassembled WGS sequence"/>
</dbReference>
<name>A0ABW0U6V4_9BACI</name>
<evidence type="ECO:0000313" key="3">
    <source>
        <dbReference type="Proteomes" id="UP001596143"/>
    </source>
</evidence>
<evidence type="ECO:0000313" key="2">
    <source>
        <dbReference type="EMBL" id="MFC5629197.1"/>
    </source>
</evidence>